<protein>
    <submittedName>
        <fullName evidence="2">Uncharacterized protein</fullName>
    </submittedName>
</protein>
<organism evidence="2 3">
    <name type="scientific">Phialemonium thermophilum</name>
    <dbReference type="NCBI Taxonomy" id="223376"/>
    <lineage>
        <taxon>Eukaryota</taxon>
        <taxon>Fungi</taxon>
        <taxon>Dikarya</taxon>
        <taxon>Ascomycota</taxon>
        <taxon>Pezizomycotina</taxon>
        <taxon>Sordariomycetes</taxon>
        <taxon>Sordariomycetidae</taxon>
        <taxon>Cephalothecales</taxon>
        <taxon>Cephalothecaceae</taxon>
        <taxon>Phialemonium</taxon>
    </lineage>
</organism>
<evidence type="ECO:0000256" key="1">
    <source>
        <dbReference type="SAM" id="MobiDB-lite"/>
    </source>
</evidence>
<keyword evidence="3" id="KW-1185">Reference proteome</keyword>
<dbReference type="PANTHER" id="PTHR28272">
    <property type="entry name" value="RIBONUCLEASES P/MRP PROTEIN SUBUNIT POP3"/>
    <property type="match status" value="1"/>
</dbReference>
<feature type="compositionally biased region" description="Basic residues" evidence="1">
    <location>
        <begin position="76"/>
        <end position="92"/>
    </location>
</feature>
<feature type="region of interest" description="Disordered" evidence="1">
    <location>
        <begin position="76"/>
        <end position="103"/>
    </location>
</feature>
<reference evidence="2 3" key="1">
    <citation type="journal article" date="2024" name="Commun. Biol.">
        <title>Comparative genomic analysis of thermophilic fungi reveals convergent evolutionary adaptations and gene losses.</title>
        <authorList>
            <person name="Steindorff A.S."/>
            <person name="Aguilar-Pontes M.V."/>
            <person name="Robinson A.J."/>
            <person name="Andreopoulos B."/>
            <person name="LaButti K."/>
            <person name="Kuo A."/>
            <person name="Mondo S."/>
            <person name="Riley R."/>
            <person name="Otillar R."/>
            <person name="Haridas S."/>
            <person name="Lipzen A."/>
            <person name="Grimwood J."/>
            <person name="Schmutz J."/>
            <person name="Clum A."/>
            <person name="Reid I.D."/>
            <person name="Moisan M.C."/>
            <person name="Butler G."/>
            <person name="Nguyen T.T.M."/>
            <person name="Dewar K."/>
            <person name="Conant G."/>
            <person name="Drula E."/>
            <person name="Henrissat B."/>
            <person name="Hansel C."/>
            <person name="Singer S."/>
            <person name="Hutchinson M.I."/>
            <person name="de Vries R.P."/>
            <person name="Natvig D.O."/>
            <person name="Powell A.J."/>
            <person name="Tsang A."/>
            <person name="Grigoriev I.V."/>
        </authorList>
    </citation>
    <scope>NUCLEOTIDE SEQUENCE [LARGE SCALE GENOMIC DNA]</scope>
    <source>
        <strain evidence="2 3">ATCC 24622</strain>
    </source>
</reference>
<dbReference type="EMBL" id="JAZHXJ010000144">
    <property type="protein sequence ID" value="KAL1872024.1"/>
    <property type="molecule type" value="Genomic_DNA"/>
</dbReference>
<name>A0ABR3X8M3_9PEZI</name>
<dbReference type="Pfam" id="PF08228">
    <property type="entry name" value="RNase_P_pop3"/>
    <property type="match status" value="1"/>
</dbReference>
<proteinExistence type="predicted"/>
<comment type="caution">
    <text evidence="2">The sequence shown here is derived from an EMBL/GenBank/DDBJ whole genome shotgun (WGS) entry which is preliminary data.</text>
</comment>
<accession>A0ABR3X8M3</accession>
<evidence type="ECO:0000313" key="3">
    <source>
        <dbReference type="Proteomes" id="UP001586593"/>
    </source>
</evidence>
<evidence type="ECO:0000313" key="2">
    <source>
        <dbReference type="EMBL" id="KAL1872024.1"/>
    </source>
</evidence>
<dbReference type="PANTHER" id="PTHR28272:SF1">
    <property type="entry name" value="RIBONUCLEASES P_MRP PROTEIN SUBUNIT POP3"/>
    <property type="match status" value="1"/>
</dbReference>
<dbReference type="InterPro" id="IPR013241">
    <property type="entry name" value="RNase_P_Pop3"/>
</dbReference>
<sequence length="276" mass="30186">MERKKVIHQLDTPFSRVEWPQISQEHQDAILELLCRYFVRTNSLAPASSPGSLWHACTSSDFFPLLSPIAQHHRSFVTSSKGKRNKSRKRKSSASPSTGALAAAPPPEIASYVDVGLSSISRTLEALTHQACPSAKPGSLNKSLQRGAKRRHSCASLEPYAVVFVARSGQSSAFHSHFPLMVAASSRYSAPDQSIRLVGFSKSCEERLSSCLGMPRVSSIGLREGSNQARGLISYVREHVPAVEAKWLKEAMSCHFLGTKIKTCQVAIGPKKEKKT</sequence>
<gene>
    <name evidence="2" type="ORF">VTK73DRAFT_1726</name>
</gene>
<dbReference type="Proteomes" id="UP001586593">
    <property type="component" value="Unassembled WGS sequence"/>
</dbReference>